<gene>
    <name evidence="2" type="ORF">A2U01_0014056</name>
</gene>
<sequence>MKFNIEKNIRGFCISMDEFICMKILHCTCCLHNNIHLDIPIKSAKCCLPMLYVWLIARVFMRKGSYKAKNPIEDFKMCKEVKKMNNKAVWIQHLSNLNGETIRWYPKWKEI</sequence>
<feature type="domain" description="DUF7745" evidence="1">
    <location>
        <begin position="44"/>
        <end position="108"/>
    </location>
</feature>
<proteinExistence type="predicted"/>
<dbReference type="InterPro" id="IPR056647">
    <property type="entry name" value="DUF7745"/>
</dbReference>
<accession>A0A392N2B6</accession>
<evidence type="ECO:0000259" key="1">
    <source>
        <dbReference type="Pfam" id="PF24924"/>
    </source>
</evidence>
<keyword evidence="3" id="KW-1185">Reference proteome</keyword>
<reference evidence="2 3" key="1">
    <citation type="journal article" date="2018" name="Front. Plant Sci.">
        <title>Red Clover (Trifolium pratense) and Zigzag Clover (T. medium) - A Picture of Genomic Similarities and Differences.</title>
        <authorList>
            <person name="Dluhosova J."/>
            <person name="Istvanek J."/>
            <person name="Nedelnik J."/>
            <person name="Repkova J."/>
        </authorList>
    </citation>
    <scope>NUCLEOTIDE SEQUENCE [LARGE SCALE GENOMIC DNA]</scope>
    <source>
        <strain evidence="3">cv. 10/8</strain>
        <tissue evidence="2">Leaf</tissue>
    </source>
</reference>
<feature type="non-terminal residue" evidence="2">
    <location>
        <position position="111"/>
    </location>
</feature>
<dbReference type="Proteomes" id="UP000265520">
    <property type="component" value="Unassembled WGS sequence"/>
</dbReference>
<protein>
    <recommendedName>
        <fullName evidence="1">DUF7745 domain-containing protein</fullName>
    </recommendedName>
</protein>
<dbReference type="EMBL" id="LXQA010024188">
    <property type="protein sequence ID" value="MCH93108.1"/>
    <property type="molecule type" value="Genomic_DNA"/>
</dbReference>
<dbReference type="AlphaFoldDB" id="A0A392N2B6"/>
<comment type="caution">
    <text evidence="2">The sequence shown here is derived from an EMBL/GenBank/DDBJ whole genome shotgun (WGS) entry which is preliminary data.</text>
</comment>
<dbReference type="Pfam" id="PF24924">
    <property type="entry name" value="DUF7745"/>
    <property type="match status" value="1"/>
</dbReference>
<evidence type="ECO:0000313" key="3">
    <source>
        <dbReference type="Proteomes" id="UP000265520"/>
    </source>
</evidence>
<evidence type="ECO:0000313" key="2">
    <source>
        <dbReference type="EMBL" id="MCH93108.1"/>
    </source>
</evidence>
<organism evidence="2 3">
    <name type="scientific">Trifolium medium</name>
    <dbReference type="NCBI Taxonomy" id="97028"/>
    <lineage>
        <taxon>Eukaryota</taxon>
        <taxon>Viridiplantae</taxon>
        <taxon>Streptophyta</taxon>
        <taxon>Embryophyta</taxon>
        <taxon>Tracheophyta</taxon>
        <taxon>Spermatophyta</taxon>
        <taxon>Magnoliopsida</taxon>
        <taxon>eudicotyledons</taxon>
        <taxon>Gunneridae</taxon>
        <taxon>Pentapetalae</taxon>
        <taxon>rosids</taxon>
        <taxon>fabids</taxon>
        <taxon>Fabales</taxon>
        <taxon>Fabaceae</taxon>
        <taxon>Papilionoideae</taxon>
        <taxon>50 kb inversion clade</taxon>
        <taxon>NPAAA clade</taxon>
        <taxon>Hologalegina</taxon>
        <taxon>IRL clade</taxon>
        <taxon>Trifolieae</taxon>
        <taxon>Trifolium</taxon>
    </lineage>
</organism>
<name>A0A392N2B6_9FABA</name>